<keyword evidence="1" id="KW-0175">Coiled coil</keyword>
<proteinExistence type="predicted"/>
<evidence type="ECO:0000256" key="1">
    <source>
        <dbReference type="SAM" id="Coils"/>
    </source>
</evidence>
<name>A0ABP4LL84_9MICO</name>
<accession>A0ABP4LL84</accession>
<sequence>MSARLKGDVTMTVLYMDEHELASRRSEILDELHMTLEELEENAGNYMLDAWQRDLYREYHILVSLSED</sequence>
<feature type="coiled-coil region" evidence="1">
    <location>
        <begin position="22"/>
        <end position="49"/>
    </location>
</feature>
<organism evidence="2 3">
    <name type="scientific">Brevibacterium permense</name>
    <dbReference type="NCBI Taxonomy" id="234834"/>
    <lineage>
        <taxon>Bacteria</taxon>
        <taxon>Bacillati</taxon>
        <taxon>Actinomycetota</taxon>
        <taxon>Actinomycetes</taxon>
        <taxon>Micrococcales</taxon>
        <taxon>Brevibacteriaceae</taxon>
        <taxon>Brevibacterium</taxon>
    </lineage>
</organism>
<keyword evidence="3" id="KW-1185">Reference proteome</keyword>
<dbReference type="Proteomes" id="UP001500177">
    <property type="component" value="Unassembled WGS sequence"/>
</dbReference>
<protein>
    <submittedName>
        <fullName evidence="2">Uncharacterized protein</fullName>
    </submittedName>
</protein>
<comment type="caution">
    <text evidence="2">The sequence shown here is derived from an EMBL/GenBank/DDBJ whole genome shotgun (WGS) entry which is preliminary data.</text>
</comment>
<reference evidence="3" key="1">
    <citation type="journal article" date="2019" name="Int. J. Syst. Evol. Microbiol.">
        <title>The Global Catalogue of Microorganisms (GCM) 10K type strain sequencing project: providing services to taxonomists for standard genome sequencing and annotation.</title>
        <authorList>
            <consortium name="The Broad Institute Genomics Platform"/>
            <consortium name="The Broad Institute Genome Sequencing Center for Infectious Disease"/>
            <person name="Wu L."/>
            <person name="Ma J."/>
        </authorList>
    </citation>
    <scope>NUCLEOTIDE SEQUENCE [LARGE SCALE GENOMIC DNA]</scope>
    <source>
        <strain evidence="3">JCM 13318</strain>
    </source>
</reference>
<evidence type="ECO:0000313" key="2">
    <source>
        <dbReference type="EMBL" id="GAA1524413.1"/>
    </source>
</evidence>
<dbReference type="EMBL" id="BAAALX010000017">
    <property type="protein sequence ID" value="GAA1524413.1"/>
    <property type="molecule type" value="Genomic_DNA"/>
</dbReference>
<gene>
    <name evidence="2" type="ORF">GCM10009690_29790</name>
</gene>
<evidence type="ECO:0000313" key="3">
    <source>
        <dbReference type="Proteomes" id="UP001500177"/>
    </source>
</evidence>